<dbReference type="EMBL" id="CP003703">
    <property type="protein sequence ID" value="AFN65089.1"/>
    <property type="molecule type" value="Genomic_DNA"/>
</dbReference>
<dbReference type="GO" id="GO:0008168">
    <property type="term" value="F:methyltransferase activity"/>
    <property type="evidence" value="ECO:0007669"/>
    <property type="project" value="UniProtKB-KW"/>
</dbReference>
<dbReference type="InterPro" id="IPR029063">
    <property type="entry name" value="SAM-dependent_MTases_sf"/>
</dbReference>
<reference evidence="4 5" key="1">
    <citation type="journal article" date="2012" name="J. Bacteriol.">
        <title>Complete genome sequence of Mycoplasma wenyonii strain Massachusetts.</title>
        <authorList>
            <person name="Dos Santos A.P."/>
            <person name="Guimaraes A.M."/>
            <person name="do Nascimento N.C."/>
            <person name="Sanmiguel P.J."/>
            <person name="Messick J.B."/>
        </authorList>
    </citation>
    <scope>NUCLEOTIDE SEQUENCE [LARGE SCALE GENOMIC DNA]</scope>
    <source>
        <strain evidence="4 5">Massachusetts</strain>
    </source>
</reference>
<keyword evidence="1 4" id="KW-0489">Methyltransferase</keyword>
<dbReference type="STRING" id="1197325.WEN_01470"/>
<dbReference type="KEGG" id="mwe:WEN_01470"/>
<evidence type="ECO:0000256" key="3">
    <source>
        <dbReference type="ARBA" id="ARBA00022747"/>
    </source>
</evidence>
<accession>I6YLC3</accession>
<dbReference type="REBASE" id="53460">
    <property type="entry name" value="M.MweMORFEP"/>
</dbReference>
<evidence type="ECO:0000256" key="2">
    <source>
        <dbReference type="ARBA" id="ARBA00022679"/>
    </source>
</evidence>
<evidence type="ECO:0000313" key="5">
    <source>
        <dbReference type="Proteomes" id="UP000009005"/>
    </source>
</evidence>
<dbReference type="InterPro" id="IPR001525">
    <property type="entry name" value="C5_MeTfrase"/>
</dbReference>
<evidence type="ECO:0000256" key="1">
    <source>
        <dbReference type="ARBA" id="ARBA00022603"/>
    </source>
</evidence>
<dbReference type="HOGENOM" id="CLU_2700885_0_0_14"/>
<protein>
    <submittedName>
        <fullName evidence="4">Cytosine-specific methyltransferase</fullName>
    </submittedName>
</protein>
<dbReference type="Proteomes" id="UP000009005">
    <property type="component" value="Chromosome"/>
</dbReference>
<dbReference type="SUPFAM" id="SSF53335">
    <property type="entry name" value="S-adenosyl-L-methionine-dependent methyltransferases"/>
    <property type="match status" value="1"/>
</dbReference>
<keyword evidence="3" id="KW-0680">Restriction system</keyword>
<name>I6YLC3_MYCWM</name>
<keyword evidence="5" id="KW-1185">Reference proteome</keyword>
<dbReference type="GO" id="GO:0009307">
    <property type="term" value="P:DNA restriction-modification system"/>
    <property type="evidence" value="ECO:0007669"/>
    <property type="project" value="UniProtKB-KW"/>
</dbReference>
<dbReference type="Pfam" id="PF00145">
    <property type="entry name" value="DNA_methylase"/>
    <property type="match status" value="1"/>
</dbReference>
<dbReference type="GO" id="GO:0032259">
    <property type="term" value="P:methylation"/>
    <property type="evidence" value="ECO:0007669"/>
    <property type="project" value="UniProtKB-KW"/>
</dbReference>
<evidence type="ECO:0000313" key="4">
    <source>
        <dbReference type="EMBL" id="AFN65089.1"/>
    </source>
</evidence>
<dbReference type="AlphaFoldDB" id="I6YLC3"/>
<dbReference type="PATRIC" id="fig|1197325.3.peg.321"/>
<sequence length="73" mass="8474">MPFHPFFPIYHFITNFPLFSPLFSTTFPPFPNNPKAKYKIIDLFAGIEETRLGFHLTGQCQTVFSSEIDKFAK</sequence>
<keyword evidence="2 4" id="KW-0808">Transferase</keyword>
<gene>
    <name evidence="4" type="ordered locus">WEN_01470</name>
</gene>
<proteinExistence type="predicted"/>
<organism evidence="4 5">
    <name type="scientific">Mycoplasma wenyonii (strain Massachusetts)</name>
    <name type="common">Eperythrozoon wenyonii</name>
    <dbReference type="NCBI Taxonomy" id="1197325"/>
    <lineage>
        <taxon>Bacteria</taxon>
        <taxon>Bacillati</taxon>
        <taxon>Mycoplasmatota</taxon>
        <taxon>Mollicutes</taxon>
        <taxon>Mycoplasmataceae</taxon>
        <taxon>Mycoplasma</taxon>
    </lineage>
</organism>
<dbReference type="Gene3D" id="3.40.50.150">
    <property type="entry name" value="Vaccinia Virus protein VP39"/>
    <property type="match status" value="1"/>
</dbReference>